<organism evidence="2 3">
    <name type="scientific">Trichobilharzia regenti</name>
    <name type="common">Nasal bird schistosome</name>
    <dbReference type="NCBI Taxonomy" id="157069"/>
    <lineage>
        <taxon>Eukaryota</taxon>
        <taxon>Metazoa</taxon>
        <taxon>Spiralia</taxon>
        <taxon>Lophotrochozoa</taxon>
        <taxon>Platyhelminthes</taxon>
        <taxon>Trematoda</taxon>
        <taxon>Digenea</taxon>
        <taxon>Strigeidida</taxon>
        <taxon>Schistosomatoidea</taxon>
        <taxon>Schistosomatidae</taxon>
        <taxon>Trichobilharzia</taxon>
    </lineage>
</organism>
<keyword evidence="2" id="KW-1185">Reference proteome</keyword>
<dbReference type="InterPro" id="IPR039041">
    <property type="entry name" value="Nav/unc-53"/>
</dbReference>
<dbReference type="PANTHER" id="PTHR12784:SF28">
    <property type="entry name" value="PROTEIN SICKIE"/>
    <property type="match status" value="1"/>
</dbReference>
<feature type="compositionally biased region" description="Polar residues" evidence="1">
    <location>
        <begin position="727"/>
        <end position="738"/>
    </location>
</feature>
<evidence type="ECO:0000256" key="1">
    <source>
        <dbReference type="SAM" id="MobiDB-lite"/>
    </source>
</evidence>
<reference evidence="3" key="2">
    <citation type="submission" date="2023-11" db="UniProtKB">
        <authorList>
            <consortium name="WormBaseParasite"/>
        </authorList>
    </citation>
    <scope>IDENTIFICATION</scope>
</reference>
<feature type="compositionally biased region" description="Polar residues" evidence="1">
    <location>
        <begin position="704"/>
        <end position="720"/>
    </location>
</feature>
<dbReference type="GO" id="GO:0022008">
    <property type="term" value="P:neurogenesis"/>
    <property type="evidence" value="ECO:0007669"/>
    <property type="project" value="InterPro"/>
</dbReference>
<feature type="compositionally biased region" description="Low complexity" evidence="1">
    <location>
        <begin position="803"/>
        <end position="821"/>
    </location>
</feature>
<feature type="region of interest" description="Disordered" evidence="1">
    <location>
        <begin position="608"/>
        <end position="756"/>
    </location>
</feature>
<feature type="compositionally biased region" description="Low complexity" evidence="1">
    <location>
        <begin position="116"/>
        <end position="125"/>
    </location>
</feature>
<protein>
    <submittedName>
        <fullName evidence="3">Uncharacterized protein</fullName>
    </submittedName>
</protein>
<reference evidence="2" key="1">
    <citation type="submission" date="2022-06" db="EMBL/GenBank/DDBJ databases">
        <authorList>
            <person name="Berger JAMES D."/>
            <person name="Berger JAMES D."/>
        </authorList>
    </citation>
    <scope>NUCLEOTIDE SEQUENCE [LARGE SCALE GENOMIC DNA]</scope>
</reference>
<feature type="compositionally biased region" description="Low complexity" evidence="1">
    <location>
        <begin position="37"/>
        <end position="54"/>
    </location>
</feature>
<proteinExistence type="predicted"/>
<feature type="compositionally biased region" description="Low complexity" evidence="1">
    <location>
        <begin position="179"/>
        <end position="191"/>
    </location>
</feature>
<feature type="compositionally biased region" description="Low complexity" evidence="1">
    <location>
        <begin position="673"/>
        <end position="687"/>
    </location>
</feature>
<feature type="region of interest" description="Disordered" evidence="1">
    <location>
        <begin position="37"/>
        <end position="57"/>
    </location>
</feature>
<evidence type="ECO:0000313" key="2">
    <source>
        <dbReference type="Proteomes" id="UP000050795"/>
    </source>
</evidence>
<dbReference type="AlphaFoldDB" id="A0AA85J914"/>
<feature type="region of interest" description="Disordered" evidence="1">
    <location>
        <begin position="790"/>
        <end position="834"/>
    </location>
</feature>
<dbReference type="Proteomes" id="UP000050795">
    <property type="component" value="Unassembled WGS sequence"/>
</dbReference>
<feature type="region of interest" description="Disordered" evidence="1">
    <location>
        <begin position="275"/>
        <end position="297"/>
    </location>
</feature>
<sequence>MDALYPNFYSLTSVSTEPLDPRVRRRSLVWGVNSSLPSATTTTNTQALNTTTNSDNISSRRMTTTKLNDNIVILPSYMSSNYAQITATKTVGVMPRRRSASHNPCSRNQLLYPIDNTTITNNNNNSQCSSKSITPPPTLPPPPPQFADNYQQTTKEDEEREKENREEIPLRLTPSSEISPPSQTPTRQPSQFQYISKRRFKDGCIPLSSEVSTLPGTYNTLSPPRCRKLLFPACTQSMNPPQCPSTPMMVTRMNHSTGCNSKGDMIPNQEWHQFQRSSLPAPQRQQHHHQQQRQQQMQNSFNHLSKYRISPSDQLVNGTYSNVYSPPVYPMAGNLRLQSAVSLQSLDQLKSVGMLNQQGSQMDETVMNNRGNYFLQKSALPSYYQYQQPLIPRRSDSLSRHQVMPNLENSNVNRSEVRLGTMSLDKSTTGHMSRIRPMDRRRYTQCGINYPPEFENDYIRQRQQQSTGVPNQPFMDYYYNHRMPTTDSFMHSLGKTLPTQSPSFSSAFPSTTTTIHNKEGGMNCESTFPDIYSESNTDELVMPLNIRRRRPVNSRRAHVVSAFEQSLNNMSQRLQNLTNTTTKKDSELHELRATIDALRSQTELGLLKKPPINRPCELNRSSTKDTLKQDSSVSVGEQQHTINRTSLTNSNLSLTDMEGNQSQAENSTDRRISTSGTKSSGSNSKKNGWLRNSLGKAFRKKSSSIHSQSDLDCPTSPQHSHTYHFPSDNNNTYNSDSRTILPPDHPSNLPQSPTMDHKGLHIAVCHHSQTNSMTTAPSLLTSSSSTGGNNVLSVLPNNNQLNGLSPSNSSTSSSSWSASGTSAGGGQSSAGDKN</sequence>
<feature type="compositionally biased region" description="Pro residues" evidence="1">
    <location>
        <begin position="134"/>
        <end position="145"/>
    </location>
</feature>
<feature type="compositionally biased region" description="Polar residues" evidence="1">
    <location>
        <begin position="629"/>
        <end position="666"/>
    </location>
</feature>
<dbReference type="PANTHER" id="PTHR12784">
    <property type="entry name" value="STEERIN"/>
    <property type="match status" value="1"/>
</dbReference>
<accession>A0AA85J914</accession>
<feature type="compositionally biased region" description="Basic and acidic residues" evidence="1">
    <location>
        <begin position="154"/>
        <end position="169"/>
    </location>
</feature>
<name>A0AA85J914_TRIRE</name>
<feature type="region of interest" description="Disordered" evidence="1">
    <location>
        <begin position="116"/>
        <end position="191"/>
    </location>
</feature>
<dbReference type="WBParaSite" id="TREG1_137230.1">
    <property type="protein sequence ID" value="TREG1_137230.1"/>
    <property type="gene ID" value="TREG1_137230"/>
</dbReference>
<evidence type="ECO:0000313" key="3">
    <source>
        <dbReference type="WBParaSite" id="TREG1_137230.1"/>
    </source>
</evidence>